<evidence type="ECO:0000313" key="3">
    <source>
        <dbReference type="Proteomes" id="UP000722485"/>
    </source>
</evidence>
<dbReference type="AlphaFoldDB" id="A0A9P5H7E8"/>
<evidence type="ECO:0000256" key="1">
    <source>
        <dbReference type="SAM" id="MobiDB-lite"/>
    </source>
</evidence>
<dbReference type="Pfam" id="PF11905">
    <property type="entry name" value="DUF3425"/>
    <property type="match status" value="1"/>
</dbReference>
<keyword evidence="3" id="KW-1185">Reference proteome</keyword>
<dbReference type="Proteomes" id="UP000722485">
    <property type="component" value="Unassembled WGS sequence"/>
</dbReference>
<evidence type="ECO:0000313" key="2">
    <source>
        <dbReference type="EMBL" id="KAF7548117.1"/>
    </source>
</evidence>
<organism evidence="2 3">
    <name type="scientific">Cylindrodendrum hubeiense</name>
    <dbReference type="NCBI Taxonomy" id="595255"/>
    <lineage>
        <taxon>Eukaryota</taxon>
        <taxon>Fungi</taxon>
        <taxon>Dikarya</taxon>
        <taxon>Ascomycota</taxon>
        <taxon>Pezizomycotina</taxon>
        <taxon>Sordariomycetes</taxon>
        <taxon>Hypocreomycetidae</taxon>
        <taxon>Hypocreales</taxon>
        <taxon>Nectriaceae</taxon>
        <taxon>Cylindrodendrum</taxon>
    </lineage>
</organism>
<dbReference type="PANTHER" id="PTHR38116">
    <property type="entry name" value="CHROMOSOME 7, WHOLE GENOME SHOTGUN SEQUENCE"/>
    <property type="match status" value="1"/>
</dbReference>
<dbReference type="OrthoDB" id="2245989at2759"/>
<evidence type="ECO:0008006" key="4">
    <source>
        <dbReference type="Google" id="ProtNLM"/>
    </source>
</evidence>
<protein>
    <recommendedName>
        <fullName evidence="4">BZIP domain-containing protein</fullName>
    </recommendedName>
</protein>
<feature type="region of interest" description="Disordered" evidence="1">
    <location>
        <begin position="25"/>
        <end position="71"/>
    </location>
</feature>
<dbReference type="InterPro" id="IPR021833">
    <property type="entry name" value="DUF3425"/>
</dbReference>
<feature type="compositionally biased region" description="Basic residues" evidence="1">
    <location>
        <begin position="40"/>
        <end position="58"/>
    </location>
</feature>
<comment type="caution">
    <text evidence="2">The sequence shown here is derived from an EMBL/GenBank/DDBJ whole genome shotgun (WGS) entry which is preliminary data.</text>
</comment>
<reference evidence="2" key="1">
    <citation type="submission" date="2020-03" db="EMBL/GenBank/DDBJ databases">
        <title>Draft Genome Sequence of Cylindrodendrum hubeiense.</title>
        <authorList>
            <person name="Buettner E."/>
            <person name="Kellner H."/>
        </authorList>
    </citation>
    <scope>NUCLEOTIDE SEQUENCE</scope>
    <source>
        <strain evidence="2">IHI 201604</strain>
    </source>
</reference>
<proteinExistence type="predicted"/>
<dbReference type="PANTHER" id="PTHR38116:SF1">
    <property type="entry name" value="BZIP DOMAIN-CONTAINING PROTEIN"/>
    <property type="match status" value="1"/>
</dbReference>
<dbReference type="EMBL" id="JAANBB010000158">
    <property type="protein sequence ID" value="KAF7548117.1"/>
    <property type="molecule type" value="Genomic_DNA"/>
</dbReference>
<accession>A0A9P5H7E8</accession>
<gene>
    <name evidence="2" type="ORF">G7Z17_g7266</name>
</gene>
<sequence length="315" mass="35996">MAAPQEEEFPQGVIVSDWKQLAEMRDPGDNWTGVTGTAERKKRQNRLNQRAVRRRRKLQQNDPTGTSQTQPCRIKFTAPGMEIHMIGEGQLQTTEYGDSSTTENDWCIEQAGHLLMTCPQRLAQVRRQMRAAYEDYALNAPRPEFLQVLIRINVLNAMARNAIMLGLPVEGLCHDDFISPFSYCGPRPPDSIDPLAMLPESLRPTATQMTVIHHPWIDTFPIPRLRDNVLRGILAEDLDEDDLCKDLLRVEDEKTADEKPALIIWGDPWDVRGWEASVAFLKKWGWLMTGCPELLASTNYWRTQRGEKRLNFGLS</sequence>
<name>A0A9P5H7E8_9HYPO</name>
<feature type="compositionally biased region" description="Polar residues" evidence="1">
    <location>
        <begin position="62"/>
        <end position="71"/>
    </location>
</feature>